<feature type="transmembrane region" description="Helical" evidence="11">
    <location>
        <begin position="13"/>
        <end position="38"/>
    </location>
</feature>
<keyword evidence="7 11" id="KW-1133">Transmembrane helix</keyword>
<evidence type="ECO:0000313" key="13">
    <source>
        <dbReference type="EMBL" id="WOT04286.1"/>
    </source>
</evidence>
<name>A0ABZ0JXK3_9GAMM</name>
<dbReference type="Gene3D" id="3.55.40.10">
    <property type="entry name" value="minor pseudopilin epsh domain"/>
    <property type="match status" value="1"/>
</dbReference>
<keyword evidence="8 11" id="KW-0472">Membrane</keyword>
<dbReference type="InterPro" id="IPR012902">
    <property type="entry name" value="N_methyl_site"/>
</dbReference>
<dbReference type="Pfam" id="PF12019">
    <property type="entry name" value="GspH"/>
    <property type="match status" value="1"/>
</dbReference>
<evidence type="ECO:0000256" key="4">
    <source>
        <dbReference type="ARBA" id="ARBA00022481"/>
    </source>
</evidence>
<evidence type="ECO:0000313" key="14">
    <source>
        <dbReference type="Proteomes" id="UP001529491"/>
    </source>
</evidence>
<evidence type="ECO:0000256" key="1">
    <source>
        <dbReference type="ARBA" id="ARBA00004377"/>
    </source>
</evidence>
<dbReference type="Proteomes" id="UP001529491">
    <property type="component" value="Chromosome"/>
</dbReference>
<dbReference type="Pfam" id="PF07963">
    <property type="entry name" value="N_methyl"/>
    <property type="match status" value="1"/>
</dbReference>
<dbReference type="EMBL" id="CP136522">
    <property type="protein sequence ID" value="WOT04286.1"/>
    <property type="molecule type" value="Genomic_DNA"/>
</dbReference>
<keyword evidence="5" id="KW-0997">Cell inner membrane</keyword>
<dbReference type="InterPro" id="IPR022346">
    <property type="entry name" value="T2SS_GspH"/>
</dbReference>
<organism evidence="13 14">
    <name type="scientific">Shewanella youngdeokensis</name>
    <dbReference type="NCBI Taxonomy" id="2999068"/>
    <lineage>
        <taxon>Bacteria</taxon>
        <taxon>Pseudomonadati</taxon>
        <taxon>Pseudomonadota</taxon>
        <taxon>Gammaproteobacteria</taxon>
        <taxon>Alteromonadales</taxon>
        <taxon>Shewanellaceae</taxon>
        <taxon>Shewanella</taxon>
    </lineage>
</organism>
<gene>
    <name evidence="13" type="ORF">RGE70_13245</name>
</gene>
<keyword evidence="6 11" id="KW-0812">Transmembrane</keyword>
<feature type="domain" description="General secretion pathway GspH" evidence="12">
    <location>
        <begin position="44"/>
        <end position="157"/>
    </location>
</feature>
<reference evidence="13 14" key="1">
    <citation type="submission" date="2023-10" db="EMBL/GenBank/DDBJ databases">
        <title>Complete genome sequence of Shewanella sp. DAU334.</title>
        <authorList>
            <person name="Lee Y.-S."/>
            <person name="Jeong H.-R."/>
            <person name="Hwang E.-J."/>
            <person name="Choi Y.-L."/>
            <person name="Kim G.-D."/>
        </authorList>
    </citation>
    <scope>NUCLEOTIDE SEQUENCE [LARGE SCALE GENOMIC DNA]</scope>
    <source>
        <strain evidence="13 14">DAU334</strain>
    </source>
</reference>
<keyword evidence="3" id="KW-1003">Cell membrane</keyword>
<sequence length="176" mass="19699">MNNNTNGFTLVELMLTLVIFTTLISMIVPSLTSLYAYIRAELNIRKIQQTILFARNQAIAYNTRVTVCPLDGNSCSKNWHYNISVFSDSGQKYSLDGNDQLILQIGPFHTSDLVQYNRRGIRFQGDGLASGTNGTLSYCPEKFNSELSKAVIVSQSGRTRFSKKKIISCKNNSCHL</sequence>
<evidence type="ECO:0000259" key="12">
    <source>
        <dbReference type="Pfam" id="PF12019"/>
    </source>
</evidence>
<accession>A0ABZ0JXK3</accession>
<proteinExistence type="inferred from homology"/>
<evidence type="ECO:0000256" key="2">
    <source>
        <dbReference type="ARBA" id="ARBA00021549"/>
    </source>
</evidence>
<comment type="similarity">
    <text evidence="9">Belongs to the GSP H family.</text>
</comment>
<evidence type="ECO:0000256" key="3">
    <source>
        <dbReference type="ARBA" id="ARBA00022475"/>
    </source>
</evidence>
<dbReference type="NCBIfam" id="TIGR02532">
    <property type="entry name" value="IV_pilin_GFxxxE"/>
    <property type="match status" value="1"/>
</dbReference>
<protein>
    <recommendedName>
        <fullName evidence="2">Type II secretion system protein H</fullName>
    </recommendedName>
    <alternativeName>
        <fullName evidence="10">General secretion pathway protein H</fullName>
    </alternativeName>
</protein>
<evidence type="ECO:0000256" key="5">
    <source>
        <dbReference type="ARBA" id="ARBA00022519"/>
    </source>
</evidence>
<evidence type="ECO:0000256" key="7">
    <source>
        <dbReference type="ARBA" id="ARBA00022989"/>
    </source>
</evidence>
<evidence type="ECO:0000256" key="9">
    <source>
        <dbReference type="ARBA" id="ARBA00025772"/>
    </source>
</evidence>
<keyword evidence="14" id="KW-1185">Reference proteome</keyword>
<keyword evidence="4" id="KW-0488">Methylation</keyword>
<comment type="subcellular location">
    <subcellularLocation>
        <location evidence="1">Cell inner membrane</location>
        <topology evidence="1">Single-pass membrane protein</topology>
    </subcellularLocation>
</comment>
<dbReference type="InterPro" id="IPR045584">
    <property type="entry name" value="Pilin-like"/>
</dbReference>
<evidence type="ECO:0000256" key="11">
    <source>
        <dbReference type="SAM" id="Phobius"/>
    </source>
</evidence>
<dbReference type="RefSeq" id="WP_310471914.1">
    <property type="nucleotide sequence ID" value="NZ_CP136522.1"/>
</dbReference>
<dbReference type="SUPFAM" id="SSF54523">
    <property type="entry name" value="Pili subunits"/>
    <property type="match status" value="1"/>
</dbReference>
<evidence type="ECO:0000256" key="6">
    <source>
        <dbReference type="ARBA" id="ARBA00022692"/>
    </source>
</evidence>
<evidence type="ECO:0000256" key="8">
    <source>
        <dbReference type="ARBA" id="ARBA00023136"/>
    </source>
</evidence>
<evidence type="ECO:0000256" key="10">
    <source>
        <dbReference type="ARBA" id="ARBA00030775"/>
    </source>
</evidence>